<name>A0A9P4J2H7_9PEZI</name>
<dbReference type="PANTHER" id="PTHR42840">
    <property type="entry name" value="NAD(P)-BINDING ROSSMANN-FOLD SUPERFAMILY PROTEIN-RELATED"/>
    <property type="match status" value="1"/>
</dbReference>
<dbReference type="Pfam" id="PF01408">
    <property type="entry name" value="GFO_IDH_MocA"/>
    <property type="match status" value="1"/>
</dbReference>
<dbReference type="EMBL" id="ML996085">
    <property type="protein sequence ID" value="KAF2153519.1"/>
    <property type="molecule type" value="Genomic_DNA"/>
</dbReference>
<gene>
    <name evidence="5" type="ORF">K461DRAFT_241079</name>
</gene>
<evidence type="ECO:0000259" key="4">
    <source>
        <dbReference type="Pfam" id="PF22725"/>
    </source>
</evidence>
<dbReference type="GO" id="GO:0005737">
    <property type="term" value="C:cytoplasm"/>
    <property type="evidence" value="ECO:0007669"/>
    <property type="project" value="TreeGrafter"/>
</dbReference>
<dbReference type="SUPFAM" id="SSF55347">
    <property type="entry name" value="Glyceraldehyde-3-phosphate dehydrogenase-like, C-terminal domain"/>
    <property type="match status" value="1"/>
</dbReference>
<evidence type="ECO:0000313" key="5">
    <source>
        <dbReference type="EMBL" id="KAF2153519.1"/>
    </source>
</evidence>
<accession>A0A9P4J2H7</accession>
<feature type="domain" description="GFO/IDH/MocA-like oxidoreductase" evidence="4">
    <location>
        <begin position="140"/>
        <end position="265"/>
    </location>
</feature>
<dbReference type="OrthoDB" id="446809at2759"/>
<dbReference type="GO" id="GO:0006740">
    <property type="term" value="P:NADPH regeneration"/>
    <property type="evidence" value="ECO:0007669"/>
    <property type="project" value="TreeGrafter"/>
</dbReference>
<feature type="domain" description="Gfo/Idh/MocA-like oxidoreductase N-terminal" evidence="3">
    <location>
        <begin position="10"/>
        <end position="123"/>
    </location>
</feature>
<dbReference type="GO" id="GO:0000166">
    <property type="term" value="F:nucleotide binding"/>
    <property type="evidence" value="ECO:0007669"/>
    <property type="project" value="InterPro"/>
</dbReference>
<reference evidence="5" key="1">
    <citation type="journal article" date="2020" name="Stud. Mycol.">
        <title>101 Dothideomycetes genomes: a test case for predicting lifestyles and emergence of pathogens.</title>
        <authorList>
            <person name="Haridas S."/>
            <person name="Albert R."/>
            <person name="Binder M."/>
            <person name="Bloem J."/>
            <person name="Labutti K."/>
            <person name="Salamov A."/>
            <person name="Andreopoulos B."/>
            <person name="Baker S."/>
            <person name="Barry K."/>
            <person name="Bills G."/>
            <person name="Bluhm B."/>
            <person name="Cannon C."/>
            <person name="Castanera R."/>
            <person name="Culley D."/>
            <person name="Daum C."/>
            <person name="Ezra D."/>
            <person name="Gonzalez J."/>
            <person name="Henrissat B."/>
            <person name="Kuo A."/>
            <person name="Liang C."/>
            <person name="Lipzen A."/>
            <person name="Lutzoni F."/>
            <person name="Magnuson J."/>
            <person name="Mondo S."/>
            <person name="Nolan M."/>
            <person name="Ohm R."/>
            <person name="Pangilinan J."/>
            <person name="Park H.-J."/>
            <person name="Ramirez L."/>
            <person name="Alfaro M."/>
            <person name="Sun H."/>
            <person name="Tritt A."/>
            <person name="Yoshinaga Y."/>
            <person name="Zwiers L.-H."/>
            <person name="Turgeon B."/>
            <person name="Goodwin S."/>
            <person name="Spatafora J."/>
            <person name="Crous P."/>
            <person name="Grigoriev I."/>
        </authorList>
    </citation>
    <scope>NUCLEOTIDE SEQUENCE</scope>
    <source>
        <strain evidence="5">CBS 260.36</strain>
    </source>
</reference>
<dbReference type="Gene3D" id="3.30.360.10">
    <property type="entry name" value="Dihydrodipicolinate Reductase, domain 2"/>
    <property type="match status" value="1"/>
</dbReference>
<evidence type="ECO:0000256" key="1">
    <source>
        <dbReference type="ARBA" id="ARBA00010928"/>
    </source>
</evidence>
<protein>
    <submittedName>
        <fullName evidence="5">NAD-binding Rossmann fold oxidoreductase family protein</fullName>
    </submittedName>
</protein>
<dbReference type="FunFam" id="3.30.360.10:FF:000017">
    <property type="entry name" value="Oxidoreductase family NAD-binding Rossmann fold"/>
    <property type="match status" value="1"/>
</dbReference>
<dbReference type="GO" id="GO:0016491">
    <property type="term" value="F:oxidoreductase activity"/>
    <property type="evidence" value="ECO:0007669"/>
    <property type="project" value="UniProtKB-KW"/>
</dbReference>
<dbReference type="AlphaFoldDB" id="A0A9P4J2H7"/>
<dbReference type="PANTHER" id="PTHR42840:SF3">
    <property type="entry name" value="BINDING ROSSMANN FOLD OXIDOREDUCTASE, PUTATIVE (AFU_ORTHOLOGUE AFUA_2G10240)-RELATED"/>
    <property type="match status" value="1"/>
</dbReference>
<dbReference type="Pfam" id="PF22725">
    <property type="entry name" value="GFO_IDH_MocA_C3"/>
    <property type="match status" value="1"/>
</dbReference>
<dbReference type="InterPro" id="IPR000683">
    <property type="entry name" value="Gfo/Idh/MocA-like_OxRdtase_N"/>
</dbReference>
<dbReference type="SUPFAM" id="SSF51735">
    <property type="entry name" value="NAD(P)-binding Rossmann-fold domains"/>
    <property type="match status" value="1"/>
</dbReference>
<evidence type="ECO:0000256" key="2">
    <source>
        <dbReference type="ARBA" id="ARBA00023002"/>
    </source>
</evidence>
<proteinExistence type="inferred from homology"/>
<dbReference type="Gene3D" id="3.40.50.720">
    <property type="entry name" value="NAD(P)-binding Rossmann-like Domain"/>
    <property type="match status" value="1"/>
</dbReference>
<keyword evidence="2" id="KW-0560">Oxidoreductase</keyword>
<evidence type="ECO:0000313" key="6">
    <source>
        <dbReference type="Proteomes" id="UP000799439"/>
    </source>
</evidence>
<organism evidence="5 6">
    <name type="scientific">Myriangium duriaei CBS 260.36</name>
    <dbReference type="NCBI Taxonomy" id="1168546"/>
    <lineage>
        <taxon>Eukaryota</taxon>
        <taxon>Fungi</taxon>
        <taxon>Dikarya</taxon>
        <taxon>Ascomycota</taxon>
        <taxon>Pezizomycotina</taxon>
        <taxon>Dothideomycetes</taxon>
        <taxon>Dothideomycetidae</taxon>
        <taxon>Myriangiales</taxon>
        <taxon>Myriangiaceae</taxon>
        <taxon>Myriangium</taxon>
    </lineage>
</organism>
<sequence length="358" mass="38846">MTATAPPRKLRIAISGLGRMGKRHALTYVGRASRADVVAAFTPEASEAAWASSNLPGVKIYSDYDAMLAHPGLEAVVISTATSVHAEQAIKSINKGLHTMCEKPLSIHIDEAQKVVDAAATRPKSQKILCGFSRRFDASYRDAAQRIDSGSIGRPSVFRSQTCDKLDPSGFFVAYAEFSGGIFVDCSIHDIDLALWFFGPESRVKSVSAVGVCAAQPALRQHQDVDNAVGVVEFWEDRIAYFYASRTMAAGQHDMSEIVGTEGKLIVNGNPQTNLLEISDKTGYRREVPPDYYGRFGEAFATEANEFTAACLDDTPLPFKLTGAVRALQIGAALQESLRSGKKIHFDEVGHRVEKATL</sequence>
<dbReference type="Proteomes" id="UP000799439">
    <property type="component" value="Unassembled WGS sequence"/>
</dbReference>
<dbReference type="InterPro" id="IPR036291">
    <property type="entry name" value="NAD(P)-bd_dom_sf"/>
</dbReference>
<comment type="caution">
    <text evidence="5">The sequence shown here is derived from an EMBL/GenBank/DDBJ whole genome shotgun (WGS) entry which is preliminary data.</text>
</comment>
<comment type="similarity">
    <text evidence="1">Belongs to the Gfo/Idh/MocA family.</text>
</comment>
<keyword evidence="6" id="KW-1185">Reference proteome</keyword>
<dbReference type="InterPro" id="IPR055170">
    <property type="entry name" value="GFO_IDH_MocA-like_dom"/>
</dbReference>
<evidence type="ECO:0000259" key="3">
    <source>
        <dbReference type="Pfam" id="PF01408"/>
    </source>
</evidence>